<evidence type="ECO:0000256" key="1">
    <source>
        <dbReference type="ARBA" id="ARBA00007435"/>
    </source>
</evidence>
<keyword evidence="3" id="KW-0255">Endonuclease</keyword>
<dbReference type="InterPro" id="IPR050190">
    <property type="entry name" value="UPF0213_domain"/>
</dbReference>
<evidence type="ECO:0000313" key="3">
    <source>
        <dbReference type="EMBL" id="OGY83328.1"/>
    </source>
</evidence>
<dbReference type="PANTHER" id="PTHR34477:SF5">
    <property type="entry name" value="BSL5627 PROTEIN"/>
    <property type="match status" value="1"/>
</dbReference>
<dbReference type="AlphaFoldDB" id="A0A1G2B2E6"/>
<protein>
    <submittedName>
        <fullName evidence="3">Endonuclease</fullName>
    </submittedName>
</protein>
<dbReference type="GO" id="GO:0004519">
    <property type="term" value="F:endonuclease activity"/>
    <property type="evidence" value="ECO:0007669"/>
    <property type="project" value="UniProtKB-KW"/>
</dbReference>
<evidence type="ECO:0000259" key="2">
    <source>
        <dbReference type="PROSITE" id="PS50164"/>
    </source>
</evidence>
<dbReference type="SMART" id="SM00465">
    <property type="entry name" value="GIYc"/>
    <property type="match status" value="1"/>
</dbReference>
<dbReference type="Pfam" id="PF01541">
    <property type="entry name" value="GIY-YIG"/>
    <property type="match status" value="1"/>
</dbReference>
<dbReference type="SUPFAM" id="SSF82771">
    <property type="entry name" value="GIY-YIG endonuclease"/>
    <property type="match status" value="1"/>
</dbReference>
<comment type="similarity">
    <text evidence="1">Belongs to the UPF0213 family.</text>
</comment>
<keyword evidence="3" id="KW-0540">Nuclease</keyword>
<feature type="domain" description="GIY-YIG" evidence="2">
    <location>
        <begin position="3"/>
        <end position="80"/>
    </location>
</feature>
<dbReference type="InterPro" id="IPR000305">
    <property type="entry name" value="GIY-YIG_endonuc"/>
</dbReference>
<keyword evidence="3" id="KW-0378">Hydrolase</keyword>
<name>A0A1G2B2E6_9BACT</name>
<sequence>MSRIYYSYMMTNKRKNVLYTGVTSDLSFRVYEHKNKLKKGFTSKYNIKILVWYEEYDSIYDAIAREKQIKKWVRVKKEELINKLNPTWEDLSEKWYDD</sequence>
<dbReference type="EMBL" id="MHKE01000014">
    <property type="protein sequence ID" value="OGY83328.1"/>
    <property type="molecule type" value="Genomic_DNA"/>
</dbReference>
<dbReference type="InterPro" id="IPR035901">
    <property type="entry name" value="GIY-YIG_endonuc_sf"/>
</dbReference>
<dbReference type="Proteomes" id="UP000179164">
    <property type="component" value="Unassembled WGS sequence"/>
</dbReference>
<organism evidence="3 4">
    <name type="scientific">Candidatus Kerfeldbacteria bacterium RIFCSPLOWO2_01_FULL_48_11</name>
    <dbReference type="NCBI Taxonomy" id="1798543"/>
    <lineage>
        <taxon>Bacteria</taxon>
        <taxon>Candidatus Kerfeldiibacteriota</taxon>
    </lineage>
</organism>
<accession>A0A1G2B2E6</accession>
<evidence type="ECO:0000313" key="4">
    <source>
        <dbReference type="Proteomes" id="UP000179164"/>
    </source>
</evidence>
<proteinExistence type="inferred from homology"/>
<dbReference type="CDD" id="cd10448">
    <property type="entry name" value="GIY-YIG_unchar_3"/>
    <property type="match status" value="1"/>
</dbReference>
<gene>
    <name evidence="3" type="ORF">A2898_03515</name>
</gene>
<comment type="caution">
    <text evidence="3">The sequence shown here is derived from an EMBL/GenBank/DDBJ whole genome shotgun (WGS) entry which is preliminary data.</text>
</comment>
<reference evidence="3 4" key="1">
    <citation type="journal article" date="2016" name="Nat. Commun.">
        <title>Thousands of microbial genomes shed light on interconnected biogeochemical processes in an aquifer system.</title>
        <authorList>
            <person name="Anantharaman K."/>
            <person name="Brown C.T."/>
            <person name="Hug L.A."/>
            <person name="Sharon I."/>
            <person name="Castelle C.J."/>
            <person name="Probst A.J."/>
            <person name="Thomas B.C."/>
            <person name="Singh A."/>
            <person name="Wilkins M.J."/>
            <person name="Karaoz U."/>
            <person name="Brodie E.L."/>
            <person name="Williams K.H."/>
            <person name="Hubbard S.S."/>
            <person name="Banfield J.F."/>
        </authorList>
    </citation>
    <scope>NUCLEOTIDE SEQUENCE [LARGE SCALE GENOMIC DNA]</scope>
</reference>
<dbReference type="Gene3D" id="3.40.1440.10">
    <property type="entry name" value="GIY-YIG endonuclease"/>
    <property type="match status" value="1"/>
</dbReference>
<dbReference type="PROSITE" id="PS50164">
    <property type="entry name" value="GIY_YIG"/>
    <property type="match status" value="1"/>
</dbReference>
<dbReference type="PANTHER" id="PTHR34477">
    <property type="entry name" value="UPF0213 PROTEIN YHBQ"/>
    <property type="match status" value="1"/>
</dbReference>